<dbReference type="PANTHER" id="PTHR14796:SF3">
    <property type="entry name" value="NEURENSIN 1-LIKE-RELATED"/>
    <property type="match status" value="1"/>
</dbReference>
<feature type="compositionally biased region" description="Polar residues" evidence="1">
    <location>
        <begin position="441"/>
        <end position="453"/>
    </location>
</feature>
<feature type="compositionally biased region" description="Basic and acidic residues" evidence="1">
    <location>
        <begin position="633"/>
        <end position="657"/>
    </location>
</feature>
<dbReference type="GO" id="GO:0007399">
    <property type="term" value="P:nervous system development"/>
    <property type="evidence" value="ECO:0007669"/>
    <property type="project" value="TreeGrafter"/>
</dbReference>
<feature type="region of interest" description="Disordered" evidence="1">
    <location>
        <begin position="1"/>
        <end position="123"/>
    </location>
</feature>
<proteinExistence type="predicted"/>
<dbReference type="GO" id="GO:0043025">
    <property type="term" value="C:neuronal cell body"/>
    <property type="evidence" value="ECO:0007669"/>
    <property type="project" value="TreeGrafter"/>
</dbReference>
<evidence type="ECO:0000313" key="3">
    <source>
        <dbReference type="EMBL" id="KDR15058.1"/>
    </source>
</evidence>
<keyword evidence="4" id="KW-1185">Reference proteome</keyword>
<feature type="compositionally biased region" description="Basic and acidic residues" evidence="1">
    <location>
        <begin position="1"/>
        <end position="111"/>
    </location>
</feature>
<name>A0A067QXD2_ZOONE</name>
<feature type="compositionally biased region" description="Polar residues" evidence="1">
    <location>
        <begin position="157"/>
        <end position="168"/>
    </location>
</feature>
<dbReference type="GO" id="GO:0043005">
    <property type="term" value="C:neuron projection"/>
    <property type="evidence" value="ECO:0007669"/>
    <property type="project" value="TreeGrafter"/>
</dbReference>
<dbReference type="InterPro" id="IPR024883">
    <property type="entry name" value="Neurensin"/>
</dbReference>
<feature type="transmembrane region" description="Helical" evidence="2">
    <location>
        <begin position="894"/>
        <end position="919"/>
    </location>
</feature>
<protein>
    <submittedName>
        <fullName evidence="3">Neurensin-1</fullName>
    </submittedName>
</protein>
<dbReference type="STRING" id="136037.A0A067QXD2"/>
<evidence type="ECO:0000256" key="1">
    <source>
        <dbReference type="SAM" id="MobiDB-lite"/>
    </source>
</evidence>
<keyword evidence="2" id="KW-0472">Membrane</keyword>
<feature type="compositionally biased region" description="Basic and acidic residues" evidence="1">
    <location>
        <begin position="306"/>
        <end position="335"/>
    </location>
</feature>
<evidence type="ECO:0000256" key="2">
    <source>
        <dbReference type="SAM" id="Phobius"/>
    </source>
</evidence>
<feature type="region of interest" description="Disordered" evidence="1">
    <location>
        <begin position="703"/>
        <end position="775"/>
    </location>
</feature>
<dbReference type="PANTHER" id="PTHR14796">
    <property type="entry name" value="NEURENSIN 1-RELATED"/>
    <property type="match status" value="1"/>
</dbReference>
<feature type="compositionally biased region" description="Basic and acidic residues" evidence="1">
    <location>
        <begin position="351"/>
        <end position="389"/>
    </location>
</feature>
<feature type="compositionally biased region" description="Basic and acidic residues" evidence="1">
    <location>
        <begin position="711"/>
        <end position="740"/>
    </location>
</feature>
<feature type="compositionally biased region" description="Basic and acidic residues" evidence="1">
    <location>
        <begin position="560"/>
        <end position="599"/>
    </location>
</feature>
<gene>
    <name evidence="3" type="ORF">L798_11133</name>
</gene>
<feature type="compositionally biased region" description="Basic and acidic residues" evidence="1">
    <location>
        <begin position="454"/>
        <end position="479"/>
    </location>
</feature>
<dbReference type="Proteomes" id="UP000027135">
    <property type="component" value="Unassembled WGS sequence"/>
</dbReference>
<feature type="compositionally biased region" description="Low complexity" evidence="1">
    <location>
        <begin position="548"/>
        <end position="559"/>
    </location>
</feature>
<feature type="compositionally biased region" description="Polar residues" evidence="1">
    <location>
        <begin position="336"/>
        <end position="350"/>
    </location>
</feature>
<feature type="compositionally biased region" description="Basic and acidic residues" evidence="1">
    <location>
        <begin position="488"/>
        <end position="498"/>
    </location>
</feature>
<feature type="compositionally biased region" description="Basic and acidic residues" evidence="1">
    <location>
        <begin position="402"/>
        <end position="440"/>
    </location>
</feature>
<feature type="compositionally biased region" description="Basic and acidic residues" evidence="1">
    <location>
        <begin position="666"/>
        <end position="686"/>
    </location>
</feature>
<feature type="compositionally biased region" description="Basic and acidic residues" evidence="1">
    <location>
        <begin position="747"/>
        <end position="762"/>
    </location>
</feature>
<evidence type="ECO:0000313" key="4">
    <source>
        <dbReference type="Proteomes" id="UP000027135"/>
    </source>
</evidence>
<keyword evidence="2" id="KW-1133">Transmembrane helix</keyword>
<feature type="compositionally biased region" description="Basic and acidic residues" evidence="1">
    <location>
        <begin position="223"/>
        <end position="236"/>
    </location>
</feature>
<dbReference type="InParanoid" id="A0A067QXD2"/>
<dbReference type="EMBL" id="KK852851">
    <property type="protein sequence ID" value="KDR15058.1"/>
    <property type="molecule type" value="Genomic_DNA"/>
</dbReference>
<keyword evidence="2" id="KW-0812">Transmembrane</keyword>
<dbReference type="AlphaFoldDB" id="A0A067QXD2"/>
<reference evidence="3 4" key="1">
    <citation type="journal article" date="2014" name="Nat. Commun.">
        <title>Molecular traces of alternative social organization in a termite genome.</title>
        <authorList>
            <person name="Terrapon N."/>
            <person name="Li C."/>
            <person name="Robertson H.M."/>
            <person name="Ji L."/>
            <person name="Meng X."/>
            <person name="Booth W."/>
            <person name="Chen Z."/>
            <person name="Childers C.P."/>
            <person name="Glastad K.M."/>
            <person name="Gokhale K."/>
            <person name="Gowin J."/>
            <person name="Gronenberg W."/>
            <person name="Hermansen R.A."/>
            <person name="Hu H."/>
            <person name="Hunt B.G."/>
            <person name="Huylmans A.K."/>
            <person name="Khalil S.M."/>
            <person name="Mitchell R.D."/>
            <person name="Munoz-Torres M.C."/>
            <person name="Mustard J.A."/>
            <person name="Pan H."/>
            <person name="Reese J.T."/>
            <person name="Scharf M.E."/>
            <person name="Sun F."/>
            <person name="Vogel H."/>
            <person name="Xiao J."/>
            <person name="Yang W."/>
            <person name="Yang Z."/>
            <person name="Yang Z."/>
            <person name="Zhou J."/>
            <person name="Zhu J."/>
            <person name="Brent C.S."/>
            <person name="Elsik C.G."/>
            <person name="Goodisman M.A."/>
            <person name="Liberles D.A."/>
            <person name="Roe R.M."/>
            <person name="Vargo E.L."/>
            <person name="Vilcinskas A."/>
            <person name="Wang J."/>
            <person name="Bornberg-Bauer E."/>
            <person name="Korb J."/>
            <person name="Zhang G."/>
            <person name="Liebig J."/>
        </authorList>
    </citation>
    <scope>NUCLEOTIDE SEQUENCE [LARGE SCALE GENOMIC DNA]</scope>
    <source>
        <tissue evidence="3">Whole organism</tissue>
    </source>
</reference>
<feature type="compositionally biased region" description="Polar residues" evidence="1">
    <location>
        <begin position="615"/>
        <end position="625"/>
    </location>
</feature>
<dbReference type="Pfam" id="PF14927">
    <property type="entry name" value="Neurensin"/>
    <property type="match status" value="1"/>
</dbReference>
<feature type="compositionally biased region" description="Basic and acidic residues" evidence="1">
    <location>
        <begin position="186"/>
        <end position="199"/>
    </location>
</feature>
<sequence length="995" mass="113642">MEEWKKSDDAERKESDKIEEKPNSKGETEDGDEGIGHTDIKENKDEEREKPVRKCENGEGVERETYEDKEMEGGTVKEKTVEIKKGDDDRRVKSKDKEGKDYKNRDAKEMEEGSQVASGKINETEVQEVVDIGKEGLKTSVEVLAPEEGKLKATYDLSVSKQDSLTNKQESDKHEAANGDVAHAMPSKEQDKERNEALKTVEAVADKTQAQDYAEGTTGRAGAGHEKENHKEDVKISGDMNRVLNKEDTVIEIKEEETTVIKKDRKRDDAGIISVHQKPVHEMTTVEGSVNRTLVSSAIDQTPQKKVKEGEKLSVTDEGKRGMEVNVTPEEKREVMSSSETIENALQNETAADKQEHKEKASERKKNESDSKVKKENKIKDLDDDKRVSDSSCKTRNFGIKEVPESSIHKAAEDTEQKHGVQVRRSWETSAKSKEGHASKSSETLESTATLPSKKSDAKDQSQDVHRRTLDEPNTEKTLRTAFQETASRGEKSEESLQRSDVMYSEKSQEGNRMKAGNSLLTETAINDQIKQLEHEVQRCPQQKTVHQKQQPLKQQTELQEQKETRPKQQKSREQRVEQRKQERQTGKGKQNEWKEQIQQKEQQIQQPQKKRIQSVQKNQQQSTVKEQGTQKQKLEQQQRQEQTKEGYNERQEEEKFGPQQFQSYEEEKERNSKEHEKDKENEANRQKYRQSVKWLQQEIIQQNQSKWQQHQHEQPEKQLTPKEDQEKLKQRHEELKQKQEPAQLTRRHEEEKPKQQQKQEEPSQESEEGGAPGCGGMRGGSCPIYFGVKSYLHHFYDSAPVKNSQLYEDYVEEDDFEYTVDPMKSRGCRKCCHGFWFRAGLWGGINLILVGIITLLVGHLTPQREMIVGHHSNIEILDHTAVAFNHRLELCRLAGLAVFCCGGLVLLLTLLLSTFFHVGGHNNNNSRCCNENAYYDYVTTSLVEPFIPGQAQGLPVPAVADTKIPVTEQIKSVQPTLWPGIATIKDGTVVSHMP</sequence>
<feature type="region of interest" description="Disordered" evidence="1">
    <location>
        <begin position="301"/>
        <end position="520"/>
    </location>
</feature>
<organism evidence="3 4">
    <name type="scientific">Zootermopsis nevadensis</name>
    <name type="common">Dampwood termite</name>
    <dbReference type="NCBI Taxonomy" id="136037"/>
    <lineage>
        <taxon>Eukaryota</taxon>
        <taxon>Metazoa</taxon>
        <taxon>Ecdysozoa</taxon>
        <taxon>Arthropoda</taxon>
        <taxon>Hexapoda</taxon>
        <taxon>Insecta</taxon>
        <taxon>Pterygota</taxon>
        <taxon>Neoptera</taxon>
        <taxon>Polyneoptera</taxon>
        <taxon>Dictyoptera</taxon>
        <taxon>Blattodea</taxon>
        <taxon>Blattoidea</taxon>
        <taxon>Termitoidae</taxon>
        <taxon>Termopsidae</taxon>
        <taxon>Zootermopsis</taxon>
    </lineage>
</organism>
<feature type="transmembrane region" description="Helical" evidence="2">
    <location>
        <begin position="836"/>
        <end position="858"/>
    </location>
</feature>
<feature type="region of interest" description="Disordered" evidence="1">
    <location>
        <begin position="155"/>
        <end position="240"/>
    </location>
</feature>
<feature type="region of interest" description="Disordered" evidence="1">
    <location>
        <begin position="536"/>
        <end position="690"/>
    </location>
</feature>
<dbReference type="GO" id="GO:0030133">
    <property type="term" value="C:transport vesicle"/>
    <property type="evidence" value="ECO:0007669"/>
    <property type="project" value="InterPro"/>
</dbReference>
<dbReference type="OrthoDB" id="8197250at2759"/>
<dbReference type="eggNOG" id="ENOG502QRNK">
    <property type="taxonomic scope" value="Eukaryota"/>
</dbReference>
<accession>A0A067QXD2</accession>